<dbReference type="RefSeq" id="WP_173179992.1">
    <property type="nucleotide sequence ID" value="NZ_AP021876.1"/>
</dbReference>
<name>A0A5K8A017_9BACT</name>
<dbReference type="Gene3D" id="3.40.50.300">
    <property type="entry name" value="P-loop containing nucleotide triphosphate hydrolases"/>
    <property type="match status" value="1"/>
</dbReference>
<keyword evidence="1" id="KW-0547">Nucleotide-binding</keyword>
<dbReference type="InterPro" id="IPR050445">
    <property type="entry name" value="Bact_polysacc_biosynth/exp"/>
</dbReference>
<dbReference type="KEGG" id="dov:DSCO28_64180"/>
<evidence type="ECO:0000313" key="6">
    <source>
        <dbReference type="Proteomes" id="UP000425960"/>
    </source>
</evidence>
<reference evidence="5 6" key="1">
    <citation type="submission" date="2019-11" db="EMBL/GenBank/DDBJ databases">
        <title>Comparative genomics of hydrocarbon-degrading Desulfosarcina strains.</title>
        <authorList>
            <person name="Watanabe M."/>
            <person name="Kojima H."/>
            <person name="Fukui M."/>
        </authorList>
    </citation>
    <scope>NUCLEOTIDE SEQUENCE [LARGE SCALE GENOMIC DNA]</scope>
    <source>
        <strain evidence="5 6">28bB2T</strain>
    </source>
</reference>
<dbReference type="EMBL" id="AP021876">
    <property type="protein sequence ID" value="BBO85852.1"/>
    <property type="molecule type" value="Genomic_DNA"/>
</dbReference>
<dbReference type="PANTHER" id="PTHR32309:SF13">
    <property type="entry name" value="FERRIC ENTEROBACTIN TRANSPORT PROTEIN FEPE"/>
    <property type="match status" value="1"/>
</dbReference>
<dbReference type="GO" id="GO:0005886">
    <property type="term" value="C:plasma membrane"/>
    <property type="evidence" value="ECO:0007669"/>
    <property type="project" value="TreeGrafter"/>
</dbReference>
<accession>A0A5K8A017</accession>
<evidence type="ECO:0000256" key="1">
    <source>
        <dbReference type="ARBA" id="ARBA00022741"/>
    </source>
</evidence>
<sequence>MNLRKALDKAKRERDSHGGSKGPLSPGASPSFPAARPGSDWHAPVYSESKTAAIDLETAVSNHCVAVSADFAEVDCYKVLRTQLRQIGREKTWNTIMVTSVAPGEGKTVTAINLAATFAREYNQTVLLVDADLRRQSIHHYLGYPSSSGLRDYLEERVPMNDIITWPGIEKFTVISGGQPVHESAELMGSPRMQTLVAELKNRYADRYVIFDVPPVMGGADALTFAPLVDCIILVVGVGITRRQDLTKALEMLPQEKMAGFVLNQFNRTTAHRYGH</sequence>
<protein>
    <recommendedName>
        <fullName evidence="4">CobQ/CobB/MinD/ParA nucleotide binding domain-containing protein</fullName>
    </recommendedName>
</protein>
<dbReference type="SUPFAM" id="SSF52540">
    <property type="entry name" value="P-loop containing nucleoside triphosphate hydrolases"/>
    <property type="match status" value="1"/>
</dbReference>
<evidence type="ECO:0000313" key="5">
    <source>
        <dbReference type="EMBL" id="BBO85852.1"/>
    </source>
</evidence>
<dbReference type="CDD" id="cd05387">
    <property type="entry name" value="BY-kinase"/>
    <property type="match status" value="1"/>
</dbReference>
<dbReference type="InterPro" id="IPR027417">
    <property type="entry name" value="P-loop_NTPase"/>
</dbReference>
<dbReference type="AlphaFoldDB" id="A0A5K8A017"/>
<feature type="domain" description="CobQ/CobB/MinD/ParA nucleotide binding" evidence="4">
    <location>
        <begin position="96"/>
        <end position="270"/>
    </location>
</feature>
<organism evidence="5 6">
    <name type="scientific">Desulfosarcina ovata subsp. sediminis</name>
    <dbReference type="NCBI Taxonomy" id="885957"/>
    <lineage>
        <taxon>Bacteria</taxon>
        <taxon>Pseudomonadati</taxon>
        <taxon>Thermodesulfobacteriota</taxon>
        <taxon>Desulfobacteria</taxon>
        <taxon>Desulfobacterales</taxon>
        <taxon>Desulfosarcinaceae</taxon>
        <taxon>Desulfosarcina</taxon>
    </lineage>
</organism>
<proteinExistence type="predicted"/>
<dbReference type="Proteomes" id="UP000425960">
    <property type="component" value="Chromosome"/>
</dbReference>
<gene>
    <name evidence="5" type="ORF">DSCO28_64180</name>
</gene>
<keyword evidence="2" id="KW-0067">ATP-binding</keyword>
<dbReference type="GO" id="GO:0004713">
    <property type="term" value="F:protein tyrosine kinase activity"/>
    <property type="evidence" value="ECO:0007669"/>
    <property type="project" value="TreeGrafter"/>
</dbReference>
<dbReference type="Pfam" id="PF01656">
    <property type="entry name" value="CbiA"/>
    <property type="match status" value="1"/>
</dbReference>
<dbReference type="InterPro" id="IPR005702">
    <property type="entry name" value="Wzc-like_C"/>
</dbReference>
<evidence type="ECO:0000256" key="3">
    <source>
        <dbReference type="SAM" id="MobiDB-lite"/>
    </source>
</evidence>
<feature type="region of interest" description="Disordered" evidence="3">
    <location>
        <begin position="1"/>
        <end position="40"/>
    </location>
</feature>
<evidence type="ECO:0000259" key="4">
    <source>
        <dbReference type="Pfam" id="PF01656"/>
    </source>
</evidence>
<dbReference type="PANTHER" id="PTHR32309">
    <property type="entry name" value="TYROSINE-PROTEIN KINASE"/>
    <property type="match status" value="1"/>
</dbReference>
<feature type="compositionally biased region" description="Basic and acidic residues" evidence="3">
    <location>
        <begin position="1"/>
        <end position="18"/>
    </location>
</feature>
<evidence type="ECO:0000256" key="2">
    <source>
        <dbReference type="ARBA" id="ARBA00022840"/>
    </source>
</evidence>
<dbReference type="InterPro" id="IPR002586">
    <property type="entry name" value="CobQ/CobB/MinD/ParA_Nub-bd_dom"/>
</dbReference>